<evidence type="ECO:0000313" key="9">
    <source>
        <dbReference type="Proteomes" id="UP000184211"/>
    </source>
</evidence>
<comment type="subcellular location">
    <subcellularLocation>
        <location evidence="1">Cell membrane</location>
        <topology evidence="1">Multi-pass membrane protein</topology>
    </subcellularLocation>
</comment>
<evidence type="ECO:0000256" key="1">
    <source>
        <dbReference type="ARBA" id="ARBA00004651"/>
    </source>
</evidence>
<keyword evidence="3 6" id="KW-0812">Transmembrane</keyword>
<dbReference type="STRING" id="870908.SAMN04488044_1682"/>
<feature type="transmembrane region" description="Helical" evidence="6">
    <location>
        <begin position="119"/>
        <end position="136"/>
    </location>
</feature>
<evidence type="ECO:0000256" key="4">
    <source>
        <dbReference type="ARBA" id="ARBA00022989"/>
    </source>
</evidence>
<dbReference type="InterPro" id="IPR018076">
    <property type="entry name" value="T2SS_GspF_dom"/>
</dbReference>
<dbReference type="PANTHER" id="PTHR35007:SF1">
    <property type="entry name" value="PILUS ASSEMBLY PROTEIN"/>
    <property type="match status" value="1"/>
</dbReference>
<feature type="transmembrane region" description="Helical" evidence="6">
    <location>
        <begin position="92"/>
        <end position="113"/>
    </location>
</feature>
<feature type="transmembrane region" description="Helical" evidence="6">
    <location>
        <begin position="252"/>
        <end position="276"/>
    </location>
</feature>
<evidence type="ECO:0000256" key="3">
    <source>
        <dbReference type="ARBA" id="ARBA00022692"/>
    </source>
</evidence>
<feature type="transmembrane region" description="Helical" evidence="6">
    <location>
        <begin position="296"/>
        <end position="316"/>
    </location>
</feature>
<dbReference type="OrthoDB" id="9803381at2"/>
<dbReference type="GO" id="GO:0005886">
    <property type="term" value="C:plasma membrane"/>
    <property type="evidence" value="ECO:0007669"/>
    <property type="project" value="UniProtKB-SubCell"/>
</dbReference>
<reference evidence="9" key="1">
    <citation type="submission" date="2016-11" db="EMBL/GenBank/DDBJ databases">
        <authorList>
            <person name="Varghese N."/>
            <person name="Submissions S."/>
        </authorList>
    </citation>
    <scope>NUCLEOTIDE SEQUENCE [LARGE SCALE GENOMIC DNA]</scope>
    <source>
        <strain evidence="9">DSM 28223</strain>
    </source>
</reference>
<dbReference type="PANTHER" id="PTHR35007">
    <property type="entry name" value="INTEGRAL MEMBRANE PROTEIN-RELATED"/>
    <property type="match status" value="1"/>
</dbReference>
<dbReference type="SUPFAM" id="SSF103473">
    <property type="entry name" value="MFS general substrate transporter"/>
    <property type="match status" value="1"/>
</dbReference>
<name>A0A1M5P0M2_9RHOB</name>
<dbReference type="RefSeq" id="WP_072792399.1">
    <property type="nucleotide sequence ID" value="NZ_FQWM01000002.1"/>
</dbReference>
<feature type="transmembrane region" description="Helical" evidence="6">
    <location>
        <begin position="6"/>
        <end position="28"/>
    </location>
</feature>
<evidence type="ECO:0000256" key="5">
    <source>
        <dbReference type="ARBA" id="ARBA00023136"/>
    </source>
</evidence>
<protein>
    <submittedName>
        <fullName evidence="8">Tight adherence protein B</fullName>
    </submittedName>
</protein>
<feature type="domain" description="Type II secretion system protein GspF" evidence="7">
    <location>
        <begin position="153"/>
        <end position="277"/>
    </location>
</feature>
<evidence type="ECO:0000256" key="6">
    <source>
        <dbReference type="SAM" id="Phobius"/>
    </source>
</evidence>
<dbReference type="AlphaFoldDB" id="A0A1M5P0M2"/>
<evidence type="ECO:0000256" key="2">
    <source>
        <dbReference type="ARBA" id="ARBA00022475"/>
    </source>
</evidence>
<dbReference type="Gene3D" id="1.20.81.30">
    <property type="entry name" value="Type II secretion system (T2SS), domain F"/>
    <property type="match status" value="1"/>
</dbReference>
<keyword evidence="4 6" id="KW-1133">Transmembrane helix</keyword>
<sequence length="320" mass="35373">MTDNLLLLYGLVFVAALLGVDTFLRFLASSTRRKKDVSNRLEALKQSSKSGEAHLDLLRSRGLANRKGELDISNTVSSFMGQTGLVISLPRMIVYLGAFIFAGFVVGGLLVGVAGITQIIFAVLFGFGLGFLILYVRRSRRIKAFTNQLPDALDVMVRSLNAGHPLNSSIALVAREMPDPLGSEFGILNDQMTFGAELEIAMINMYQRVGAPEINMVTVSVSVQRGTGGNLAEILTNLSTMIRDRIMLKRKILAISAEGRITAWIMLLFPFGLYYMIKFLVPTYFDPLWETGYGPYVVFGCLTGIFLGMIVIRRLVNFDY</sequence>
<dbReference type="InterPro" id="IPR036259">
    <property type="entry name" value="MFS_trans_sf"/>
</dbReference>
<keyword evidence="2" id="KW-1003">Cell membrane</keyword>
<dbReference type="InterPro" id="IPR042094">
    <property type="entry name" value="T2SS_GspF_sf"/>
</dbReference>
<accession>A0A1M5P0M2</accession>
<proteinExistence type="predicted"/>
<evidence type="ECO:0000313" key="8">
    <source>
        <dbReference type="EMBL" id="SHG95366.1"/>
    </source>
</evidence>
<keyword evidence="5 6" id="KW-0472">Membrane</keyword>
<evidence type="ECO:0000259" key="7">
    <source>
        <dbReference type="Pfam" id="PF00482"/>
    </source>
</evidence>
<dbReference type="Proteomes" id="UP000184211">
    <property type="component" value="Unassembled WGS sequence"/>
</dbReference>
<gene>
    <name evidence="8" type="ORF">SAMN04488044_1682</name>
</gene>
<keyword evidence="9" id="KW-1185">Reference proteome</keyword>
<dbReference type="Pfam" id="PF00482">
    <property type="entry name" value="T2SSF"/>
    <property type="match status" value="1"/>
</dbReference>
<organism evidence="8 9">
    <name type="scientific">Cognatishimia maritima</name>
    <dbReference type="NCBI Taxonomy" id="870908"/>
    <lineage>
        <taxon>Bacteria</taxon>
        <taxon>Pseudomonadati</taxon>
        <taxon>Pseudomonadota</taxon>
        <taxon>Alphaproteobacteria</taxon>
        <taxon>Rhodobacterales</taxon>
        <taxon>Paracoccaceae</taxon>
        <taxon>Cognatishimia</taxon>
    </lineage>
</organism>
<dbReference type="EMBL" id="FQWM01000002">
    <property type="protein sequence ID" value="SHG95366.1"/>
    <property type="molecule type" value="Genomic_DNA"/>
</dbReference>